<protein>
    <submittedName>
        <fullName evidence="2">DNA-deoxyinosine glycosylase</fullName>
        <ecNumber evidence="2">3.2.2.15</ecNumber>
    </submittedName>
</protein>
<name>A0A9E7PM66_9EURY</name>
<feature type="domain" description="Uracil-DNA glycosylase-like" evidence="1">
    <location>
        <begin position="24"/>
        <end position="161"/>
    </location>
</feature>
<dbReference type="EC" id="3.2.2.15" evidence="2"/>
<evidence type="ECO:0000313" key="3">
    <source>
        <dbReference type="Proteomes" id="UP001060368"/>
    </source>
</evidence>
<keyword evidence="2" id="KW-0378">Hydrolase</keyword>
<gene>
    <name evidence="2" type="ORF">L6E24_13970</name>
</gene>
<dbReference type="Pfam" id="PF03167">
    <property type="entry name" value="UDG"/>
    <property type="match status" value="1"/>
</dbReference>
<proteinExistence type="predicted"/>
<dbReference type="RefSeq" id="WP_257742574.1">
    <property type="nucleotide sequence ID" value="NZ_CP096115.1"/>
</dbReference>
<sequence length="179" mass="20333">MSSESFATDNTIHSGGLAPVSGRDLLILILGSYPGEVSLKVSEYYGNRRNHFWRLMEEILGIDSSLSYDERIEAIKSERIALWDVLYGCKREKSSDHSISSAMPNDISGFLEENPSVKYIILNGKTGAGKWFYRTQKDILVCDDITVRIFPSTSPANAVFSFEEKLKEWGIMRKWLLRI</sequence>
<dbReference type="InterPro" id="IPR036895">
    <property type="entry name" value="Uracil-DNA_glycosylase-like_sf"/>
</dbReference>
<dbReference type="SUPFAM" id="SSF52141">
    <property type="entry name" value="Uracil-DNA glycosylase-like"/>
    <property type="match status" value="1"/>
</dbReference>
<dbReference type="InterPro" id="IPR026353">
    <property type="entry name" value="Hypoxan-DNA_Glyclase"/>
</dbReference>
<dbReference type="EMBL" id="CP096115">
    <property type="protein sequence ID" value="UUX92425.1"/>
    <property type="molecule type" value="Genomic_DNA"/>
</dbReference>
<organism evidence="2 3">
    <name type="scientific">Methanoplanus endosymbiosus</name>
    <dbReference type="NCBI Taxonomy" id="33865"/>
    <lineage>
        <taxon>Archaea</taxon>
        <taxon>Methanobacteriati</taxon>
        <taxon>Methanobacteriota</taxon>
        <taxon>Stenosarchaea group</taxon>
        <taxon>Methanomicrobia</taxon>
        <taxon>Methanomicrobiales</taxon>
        <taxon>Methanomicrobiaceae</taxon>
        <taxon>Methanoplanus</taxon>
    </lineage>
</organism>
<dbReference type="GeneID" id="74308832"/>
<dbReference type="GO" id="GO:0033958">
    <property type="term" value="F:DNA-deoxyinosine glycosylase activity"/>
    <property type="evidence" value="ECO:0007669"/>
    <property type="project" value="UniProtKB-EC"/>
</dbReference>
<dbReference type="InterPro" id="IPR005122">
    <property type="entry name" value="Uracil-DNA_glycosylase-like"/>
</dbReference>
<dbReference type="AlphaFoldDB" id="A0A9E7PM66"/>
<evidence type="ECO:0000259" key="1">
    <source>
        <dbReference type="Pfam" id="PF03167"/>
    </source>
</evidence>
<dbReference type="Proteomes" id="UP001060368">
    <property type="component" value="Chromosome"/>
</dbReference>
<evidence type="ECO:0000313" key="2">
    <source>
        <dbReference type="EMBL" id="UUX92425.1"/>
    </source>
</evidence>
<dbReference type="Gene3D" id="3.40.470.10">
    <property type="entry name" value="Uracil-DNA glycosylase-like domain"/>
    <property type="match status" value="1"/>
</dbReference>
<accession>A0A9E7PM66</accession>
<dbReference type="NCBIfam" id="TIGR04274">
    <property type="entry name" value="hypoxanDNAglyco"/>
    <property type="match status" value="1"/>
</dbReference>
<reference evidence="2" key="1">
    <citation type="submission" date="2022-04" db="EMBL/GenBank/DDBJ databases">
        <title>Complete genome of Methanoplanus endosymbiosus DSM 3599.</title>
        <authorList>
            <person name="Chen S.-C."/>
            <person name="You Y.-T."/>
            <person name="Zhou Y.-Z."/>
            <person name="Lai M.-C."/>
        </authorList>
    </citation>
    <scope>NUCLEOTIDE SEQUENCE</scope>
    <source>
        <strain evidence="2">DSM 3599</strain>
    </source>
</reference>
<dbReference type="KEGG" id="mend:L6E24_13970"/>
<dbReference type="CDD" id="cd10032">
    <property type="entry name" value="UDG-F6_HDG"/>
    <property type="match status" value="1"/>
</dbReference>
<keyword evidence="2" id="KW-0326">Glycosidase</keyword>
<keyword evidence="3" id="KW-1185">Reference proteome</keyword>